<keyword evidence="1" id="KW-0067">ATP-binding</keyword>
<evidence type="ECO:0000313" key="4">
    <source>
        <dbReference type="EMBL" id="CAE0263628.1"/>
    </source>
</evidence>
<dbReference type="InterPro" id="IPR002498">
    <property type="entry name" value="PInositol-4-P-4/5-kinase_core"/>
</dbReference>
<dbReference type="SMART" id="SM00330">
    <property type="entry name" value="PIPKc"/>
    <property type="match status" value="1"/>
</dbReference>
<organism evidence="4">
    <name type="scientific">Palpitomonas bilix</name>
    <dbReference type="NCBI Taxonomy" id="652834"/>
    <lineage>
        <taxon>Eukaryota</taxon>
        <taxon>Eukaryota incertae sedis</taxon>
    </lineage>
</organism>
<accession>A0A7S3LTT7</accession>
<protein>
    <recommendedName>
        <fullName evidence="3">PIPK domain-containing protein</fullName>
    </recommendedName>
</protein>
<evidence type="ECO:0000259" key="3">
    <source>
        <dbReference type="PROSITE" id="PS51455"/>
    </source>
</evidence>
<name>A0A7S3LTT7_9EUKA</name>
<dbReference type="GO" id="GO:0005886">
    <property type="term" value="C:plasma membrane"/>
    <property type="evidence" value="ECO:0007669"/>
    <property type="project" value="TreeGrafter"/>
</dbReference>
<feature type="domain" description="PIPK" evidence="3">
    <location>
        <begin position="185"/>
        <end position="591"/>
    </location>
</feature>
<sequence>MAEEFFPEEEPPSTFEARNIIDVSVRRASTVALPSSIVGASSVEAPAPVTPVSTRKPGLGSLPEDVEVDGSIKDSRRSSLQGQPRRTRSKTWALGVDDLSEQAEKNLHDWEESVGDSDTDSAKRVRSNKKARPGSEAATPSTVRAGAVSPSRRTTTDQPHYTERRKLKIRHKLNAVGEVIYKGHTSYMIMKCIQMGVRVTVGQITPLEQRDLTVEDFASYIKQAFPTTGTETTPPHGFQDFKFKDYSPMVFRHLRERFRIDPADYMVSLCGDDALRILPTPGKSGALFFFSEDQKYIIKTLPKRESKLLRQILPSYYQHVMQYPNTMLPKFFGLHRVKVRGARNVRFVVMGNIFETHLSVDRRFDLKGSTVGRAASFKEKEAKTVTLKDLDFLELKKKLVIGEEWRALLLGQLRKDVDLLKSANLMDYSLLVGIHNEPSEEEWGEISRNLTSADLESIPLQKKPFILEAPVRTKGEEELRGLDGVHSPIVMVPTKGVSAKDMSFHIPAPLTGSLPRIMTVPFYMERGMAGLDENGERKIFFIGIIDILMKYTIRKQLEHAYKGLKYDKNAISAVSPPAYAERFFNFMKNAMQ</sequence>
<keyword evidence="1" id="KW-0418">Kinase</keyword>
<dbReference type="Gene3D" id="3.30.810.10">
    <property type="entry name" value="2-Layer Sandwich"/>
    <property type="match status" value="2"/>
</dbReference>
<feature type="region of interest" description="Disordered" evidence="2">
    <location>
        <begin position="36"/>
        <end position="161"/>
    </location>
</feature>
<dbReference type="GO" id="GO:0046854">
    <property type="term" value="P:phosphatidylinositol phosphate biosynthetic process"/>
    <property type="evidence" value="ECO:0007669"/>
    <property type="project" value="TreeGrafter"/>
</dbReference>
<evidence type="ECO:0000256" key="1">
    <source>
        <dbReference type="PROSITE-ProRule" id="PRU00781"/>
    </source>
</evidence>
<dbReference type="InterPro" id="IPR027484">
    <property type="entry name" value="PInositol-4-P-5-kinase_N"/>
</dbReference>
<dbReference type="Pfam" id="PF01504">
    <property type="entry name" value="PIP5K"/>
    <property type="match status" value="1"/>
</dbReference>
<reference evidence="4" key="1">
    <citation type="submission" date="2021-01" db="EMBL/GenBank/DDBJ databases">
        <authorList>
            <person name="Corre E."/>
            <person name="Pelletier E."/>
            <person name="Niang G."/>
            <person name="Scheremetjew M."/>
            <person name="Finn R."/>
            <person name="Kale V."/>
            <person name="Holt S."/>
            <person name="Cochrane G."/>
            <person name="Meng A."/>
            <person name="Brown T."/>
            <person name="Cohen L."/>
        </authorList>
    </citation>
    <scope>NUCLEOTIDE SEQUENCE</scope>
    <source>
        <strain evidence="4">NIES-2562</strain>
    </source>
</reference>
<feature type="compositionally biased region" description="Basic and acidic residues" evidence="2">
    <location>
        <begin position="102"/>
        <end position="111"/>
    </location>
</feature>
<dbReference type="Gene3D" id="3.30.800.10">
    <property type="entry name" value="Phosphatidylinositol Phosphate Kinase II Beta"/>
    <property type="match status" value="1"/>
</dbReference>
<dbReference type="InterPro" id="IPR027483">
    <property type="entry name" value="PInositol-4-P-4/5-kinase_C_sf"/>
</dbReference>
<dbReference type="InterPro" id="IPR023610">
    <property type="entry name" value="PInositol-4/5-P-5/4-kinase"/>
</dbReference>
<dbReference type="EMBL" id="HBIB01039797">
    <property type="protein sequence ID" value="CAE0263628.1"/>
    <property type="molecule type" value="Transcribed_RNA"/>
</dbReference>
<dbReference type="PANTHER" id="PTHR23086:SF8">
    <property type="entry name" value="PHOSPHATIDYLINOSITOL 5-PHOSPHATE 4-KINASE, ISOFORM A"/>
    <property type="match status" value="1"/>
</dbReference>
<proteinExistence type="predicted"/>
<keyword evidence="1" id="KW-0808">Transferase</keyword>
<dbReference type="AlphaFoldDB" id="A0A7S3LTT7"/>
<dbReference type="SUPFAM" id="SSF56104">
    <property type="entry name" value="SAICAR synthase-like"/>
    <property type="match status" value="1"/>
</dbReference>
<evidence type="ECO:0000256" key="2">
    <source>
        <dbReference type="SAM" id="MobiDB-lite"/>
    </source>
</evidence>
<dbReference type="PANTHER" id="PTHR23086">
    <property type="entry name" value="PHOSPHATIDYLINOSITOL-4-PHOSPHATE 5-KINASE"/>
    <property type="match status" value="1"/>
</dbReference>
<gene>
    <name evidence="4" type="ORF">PBIL07802_LOCUS25929</name>
</gene>
<dbReference type="GO" id="GO:0005524">
    <property type="term" value="F:ATP binding"/>
    <property type="evidence" value="ECO:0007669"/>
    <property type="project" value="UniProtKB-UniRule"/>
</dbReference>
<keyword evidence="1" id="KW-0547">Nucleotide-binding</keyword>
<dbReference type="PROSITE" id="PS51455">
    <property type="entry name" value="PIPK"/>
    <property type="match status" value="1"/>
</dbReference>
<dbReference type="GO" id="GO:0016308">
    <property type="term" value="F:1-phosphatidylinositol-4-phosphate 5-kinase activity"/>
    <property type="evidence" value="ECO:0007669"/>
    <property type="project" value="TreeGrafter"/>
</dbReference>